<gene>
    <name evidence="2" type="ORF">BJ508DRAFT_150963</name>
</gene>
<feature type="region of interest" description="Disordered" evidence="1">
    <location>
        <begin position="20"/>
        <end position="75"/>
    </location>
</feature>
<name>A0A3N4IAZ9_ASCIM</name>
<evidence type="ECO:0000313" key="3">
    <source>
        <dbReference type="Proteomes" id="UP000275078"/>
    </source>
</evidence>
<protein>
    <submittedName>
        <fullName evidence="2">Uncharacterized protein</fullName>
    </submittedName>
</protein>
<evidence type="ECO:0000313" key="2">
    <source>
        <dbReference type="EMBL" id="RPA78924.1"/>
    </source>
</evidence>
<reference evidence="2 3" key="1">
    <citation type="journal article" date="2018" name="Nat. Ecol. Evol.">
        <title>Pezizomycetes genomes reveal the molecular basis of ectomycorrhizal truffle lifestyle.</title>
        <authorList>
            <person name="Murat C."/>
            <person name="Payen T."/>
            <person name="Noel B."/>
            <person name="Kuo A."/>
            <person name="Morin E."/>
            <person name="Chen J."/>
            <person name="Kohler A."/>
            <person name="Krizsan K."/>
            <person name="Balestrini R."/>
            <person name="Da Silva C."/>
            <person name="Montanini B."/>
            <person name="Hainaut M."/>
            <person name="Levati E."/>
            <person name="Barry K.W."/>
            <person name="Belfiori B."/>
            <person name="Cichocki N."/>
            <person name="Clum A."/>
            <person name="Dockter R.B."/>
            <person name="Fauchery L."/>
            <person name="Guy J."/>
            <person name="Iotti M."/>
            <person name="Le Tacon F."/>
            <person name="Lindquist E.A."/>
            <person name="Lipzen A."/>
            <person name="Malagnac F."/>
            <person name="Mello A."/>
            <person name="Molinier V."/>
            <person name="Miyauchi S."/>
            <person name="Poulain J."/>
            <person name="Riccioni C."/>
            <person name="Rubini A."/>
            <person name="Sitrit Y."/>
            <person name="Splivallo R."/>
            <person name="Traeger S."/>
            <person name="Wang M."/>
            <person name="Zifcakova L."/>
            <person name="Wipf D."/>
            <person name="Zambonelli A."/>
            <person name="Paolocci F."/>
            <person name="Nowrousian M."/>
            <person name="Ottonello S."/>
            <person name="Baldrian P."/>
            <person name="Spatafora J.W."/>
            <person name="Henrissat B."/>
            <person name="Nagy L.G."/>
            <person name="Aury J.M."/>
            <person name="Wincker P."/>
            <person name="Grigoriev I.V."/>
            <person name="Bonfante P."/>
            <person name="Martin F.M."/>
        </authorList>
    </citation>
    <scope>NUCLEOTIDE SEQUENCE [LARGE SCALE GENOMIC DNA]</scope>
    <source>
        <strain evidence="2 3">RN42</strain>
    </source>
</reference>
<accession>A0A3N4IAZ9</accession>
<feature type="compositionally biased region" description="Basic and acidic residues" evidence="1">
    <location>
        <begin position="52"/>
        <end position="75"/>
    </location>
</feature>
<proteinExistence type="predicted"/>
<dbReference type="Proteomes" id="UP000275078">
    <property type="component" value="Unassembled WGS sequence"/>
</dbReference>
<dbReference type="EMBL" id="ML119705">
    <property type="protein sequence ID" value="RPA78924.1"/>
    <property type="molecule type" value="Genomic_DNA"/>
</dbReference>
<keyword evidence="3" id="KW-1185">Reference proteome</keyword>
<sequence length="75" mass="8796">MPLIDTGLAQRGKYFKLGANHQHVLEEGREKKKKRKKKKKLASKPHPSSKPNTREAIKKTWEEGKRRSRYNAKEN</sequence>
<feature type="compositionally biased region" description="Basic residues" evidence="1">
    <location>
        <begin position="31"/>
        <end position="43"/>
    </location>
</feature>
<organism evidence="2 3">
    <name type="scientific">Ascobolus immersus RN42</name>
    <dbReference type="NCBI Taxonomy" id="1160509"/>
    <lineage>
        <taxon>Eukaryota</taxon>
        <taxon>Fungi</taxon>
        <taxon>Dikarya</taxon>
        <taxon>Ascomycota</taxon>
        <taxon>Pezizomycotina</taxon>
        <taxon>Pezizomycetes</taxon>
        <taxon>Pezizales</taxon>
        <taxon>Ascobolaceae</taxon>
        <taxon>Ascobolus</taxon>
    </lineage>
</organism>
<evidence type="ECO:0000256" key="1">
    <source>
        <dbReference type="SAM" id="MobiDB-lite"/>
    </source>
</evidence>
<dbReference type="AlphaFoldDB" id="A0A3N4IAZ9"/>